<accession>A0A1J1C994</accession>
<evidence type="ECO:0000313" key="2">
    <source>
        <dbReference type="EMBL" id="APF18480.1"/>
    </source>
</evidence>
<dbReference type="Proteomes" id="UP000183868">
    <property type="component" value="Chromosome"/>
</dbReference>
<keyword evidence="1" id="KW-0812">Transmembrane</keyword>
<protein>
    <submittedName>
        <fullName evidence="2">Uncharacterized protein</fullName>
    </submittedName>
</protein>
<evidence type="ECO:0000256" key="1">
    <source>
        <dbReference type="SAM" id="Phobius"/>
    </source>
</evidence>
<gene>
    <name evidence="2" type="ORF">Cabys_1731</name>
</gene>
<keyword evidence="1" id="KW-0472">Membrane</keyword>
<keyword evidence="1" id="KW-1133">Transmembrane helix</keyword>
<name>A0A1J1C994_CALAY</name>
<dbReference type="AlphaFoldDB" id="A0A1J1C994"/>
<dbReference type="KEGG" id="caby:Cabys_1731"/>
<sequence>MLFIIFAKTKIETVMMQSLIFIHLPRYFYFYRPRGRRRS</sequence>
<feature type="transmembrane region" description="Helical" evidence="1">
    <location>
        <begin position="14"/>
        <end position="31"/>
    </location>
</feature>
<evidence type="ECO:0000313" key="3">
    <source>
        <dbReference type="Proteomes" id="UP000183868"/>
    </source>
</evidence>
<proteinExistence type="predicted"/>
<organism evidence="2 3">
    <name type="scientific">Caldithrix abyssi DSM 13497</name>
    <dbReference type="NCBI Taxonomy" id="880073"/>
    <lineage>
        <taxon>Bacteria</taxon>
        <taxon>Pseudomonadati</taxon>
        <taxon>Calditrichota</taxon>
        <taxon>Calditrichia</taxon>
        <taxon>Calditrichales</taxon>
        <taxon>Calditrichaceae</taxon>
        <taxon>Caldithrix</taxon>
    </lineage>
</organism>
<reference evidence="2 3" key="1">
    <citation type="submission" date="2016-11" db="EMBL/GenBank/DDBJ databases">
        <title>Genomic analysis of Caldithrix abyssi and proposal of a novel bacterial phylum Caldithrichaeota.</title>
        <authorList>
            <person name="Kublanov I."/>
            <person name="Sigalova O."/>
            <person name="Gavrilov S."/>
            <person name="Lebedinsky A."/>
            <person name="Ivanova N."/>
            <person name="Daum C."/>
            <person name="Reddy T."/>
            <person name="Klenk H.P."/>
            <person name="Goker M."/>
            <person name="Reva O."/>
            <person name="Miroshnichenko M."/>
            <person name="Kyprides N."/>
            <person name="Woyke T."/>
            <person name="Gelfand M."/>
        </authorList>
    </citation>
    <scope>NUCLEOTIDE SEQUENCE [LARGE SCALE GENOMIC DNA]</scope>
    <source>
        <strain evidence="2 3">LF13</strain>
    </source>
</reference>
<dbReference type="EMBL" id="CP018099">
    <property type="protein sequence ID" value="APF18480.1"/>
    <property type="molecule type" value="Genomic_DNA"/>
</dbReference>